<evidence type="ECO:0000256" key="1">
    <source>
        <dbReference type="ARBA" id="ARBA00006432"/>
    </source>
</evidence>
<accession>A0A7T6ZB74</accession>
<feature type="domain" description="AMP-binding enzyme C-terminal" evidence="4">
    <location>
        <begin position="419"/>
        <end position="493"/>
    </location>
</feature>
<dbReference type="Pfam" id="PF00501">
    <property type="entry name" value="AMP-binding"/>
    <property type="match status" value="1"/>
</dbReference>
<dbReference type="InterPro" id="IPR042099">
    <property type="entry name" value="ANL_N_sf"/>
</dbReference>
<comment type="similarity">
    <text evidence="1">Belongs to the ATP-dependent AMP-binding enzyme family.</text>
</comment>
<dbReference type="Proteomes" id="UP000595349">
    <property type="component" value="Chromosome"/>
</dbReference>
<evidence type="ECO:0000313" key="6">
    <source>
        <dbReference type="Proteomes" id="UP000595349"/>
    </source>
</evidence>
<dbReference type="RefSeq" id="WP_200084609.1">
    <property type="nucleotide sequence ID" value="NZ_CP054706.1"/>
</dbReference>
<dbReference type="GO" id="GO:0016878">
    <property type="term" value="F:acid-thiol ligase activity"/>
    <property type="evidence" value="ECO:0007669"/>
    <property type="project" value="UniProtKB-ARBA"/>
</dbReference>
<dbReference type="Gene3D" id="3.40.50.12780">
    <property type="entry name" value="N-terminal domain of ligase-like"/>
    <property type="match status" value="1"/>
</dbReference>
<dbReference type="FunFam" id="3.30.300.30:FF:000008">
    <property type="entry name" value="2,3-dihydroxybenzoate-AMP ligase"/>
    <property type="match status" value="1"/>
</dbReference>
<dbReference type="InterPro" id="IPR025110">
    <property type="entry name" value="AMP-bd_C"/>
</dbReference>
<gene>
    <name evidence="5" type="ORF">HUG20_10640</name>
</gene>
<dbReference type="InterPro" id="IPR045851">
    <property type="entry name" value="AMP-bd_C_sf"/>
</dbReference>
<feature type="domain" description="AMP-dependent synthetase/ligase" evidence="3">
    <location>
        <begin position="11"/>
        <end position="369"/>
    </location>
</feature>
<dbReference type="InterPro" id="IPR050237">
    <property type="entry name" value="ATP-dep_AMP-bd_enzyme"/>
</dbReference>
<sequence length="511" mass="57662">MNVGELYTLNCAHLGEKPAVICEGRSISHRELEKRTNQFAHLLMNMGYKKNDRIAILAKNHIEYPVIMIGAAKAGISFTPINYRMTEEEIVGLLQHCHPRGLFFSEEYLDVVEATKKHIGVRDYFNMDSYATIEGFESYDSLLNLQPDHKPQTQLESQDIYYIGYTSGTTGTPKGSVVTHESRGMLILINAAEFGIGTKDVQLVPGPIYHSAPHVFLLTQLVMGGTIALMKEFDSEEVLKNIAKYQVTNMFMAPTMYNFVLDLDERTKEHYDFSSVKILISGGSSLPTRIKEKITSEFANAGLYEFYGASETGVNTLLYPHEQLQRPQSAGKAAPFNDIKILDDEGNEVPNGEVGTIYTKNPYYFKGYLDRPEETAKVFHHDYITAGDLATKDDDGYIYIVGRKKDMVISGGVNIFPEEIEEVLYKHPDIKEATVIGVPDEKWGESLKAFIVPRNNDLKEDAVIDFVKQHLASYKKPKTVNFVNGLPRNASGKILKRELRQPYWEQTGIER</sequence>
<dbReference type="Pfam" id="PF13193">
    <property type="entry name" value="AMP-binding_C"/>
    <property type="match status" value="1"/>
</dbReference>
<evidence type="ECO:0000259" key="4">
    <source>
        <dbReference type="Pfam" id="PF13193"/>
    </source>
</evidence>
<evidence type="ECO:0000313" key="5">
    <source>
        <dbReference type="EMBL" id="QQK80303.1"/>
    </source>
</evidence>
<keyword evidence="6" id="KW-1185">Reference proteome</keyword>
<dbReference type="KEGG" id="scib:HUG20_10640"/>
<protein>
    <submittedName>
        <fullName evidence="5">AMP-binding protein</fullName>
    </submittedName>
</protein>
<dbReference type="Gene3D" id="3.30.300.30">
    <property type="match status" value="1"/>
</dbReference>
<organism evidence="5 6">
    <name type="scientific">Salicibibacter cibi</name>
    <dbReference type="NCBI Taxonomy" id="2743001"/>
    <lineage>
        <taxon>Bacteria</taxon>
        <taxon>Bacillati</taxon>
        <taxon>Bacillota</taxon>
        <taxon>Bacilli</taxon>
        <taxon>Bacillales</taxon>
        <taxon>Bacillaceae</taxon>
        <taxon>Salicibibacter</taxon>
    </lineage>
</organism>
<keyword evidence="2" id="KW-0436">Ligase</keyword>
<dbReference type="EMBL" id="CP054706">
    <property type="protein sequence ID" value="QQK80303.1"/>
    <property type="molecule type" value="Genomic_DNA"/>
</dbReference>
<dbReference type="InterPro" id="IPR000873">
    <property type="entry name" value="AMP-dep_synth/lig_dom"/>
</dbReference>
<dbReference type="AlphaFoldDB" id="A0A7T6ZB74"/>
<name>A0A7T6ZB74_9BACI</name>
<dbReference type="SUPFAM" id="SSF56801">
    <property type="entry name" value="Acetyl-CoA synthetase-like"/>
    <property type="match status" value="1"/>
</dbReference>
<evidence type="ECO:0000256" key="2">
    <source>
        <dbReference type="ARBA" id="ARBA00022598"/>
    </source>
</evidence>
<dbReference type="PANTHER" id="PTHR43767">
    <property type="entry name" value="LONG-CHAIN-FATTY-ACID--COA LIGASE"/>
    <property type="match status" value="1"/>
</dbReference>
<dbReference type="PANTHER" id="PTHR43767:SF1">
    <property type="entry name" value="NONRIBOSOMAL PEPTIDE SYNTHASE PES1 (EUROFUNG)-RELATED"/>
    <property type="match status" value="1"/>
</dbReference>
<dbReference type="InterPro" id="IPR020845">
    <property type="entry name" value="AMP-binding_CS"/>
</dbReference>
<proteinExistence type="inferred from homology"/>
<reference evidence="5 6" key="1">
    <citation type="submission" date="2020-06" db="EMBL/GenBank/DDBJ databases">
        <title>Genomic analysis of Salicibibacter sp. NKC21-4.</title>
        <authorList>
            <person name="Oh Y.J."/>
        </authorList>
    </citation>
    <scope>NUCLEOTIDE SEQUENCE [LARGE SCALE GENOMIC DNA]</scope>
    <source>
        <strain evidence="5 6">NKC21-4</strain>
    </source>
</reference>
<dbReference type="PROSITE" id="PS00455">
    <property type="entry name" value="AMP_BINDING"/>
    <property type="match status" value="1"/>
</dbReference>
<evidence type="ECO:0000259" key="3">
    <source>
        <dbReference type="Pfam" id="PF00501"/>
    </source>
</evidence>